<feature type="region of interest" description="Disordered" evidence="1">
    <location>
        <begin position="180"/>
        <end position="215"/>
    </location>
</feature>
<reference evidence="2" key="1">
    <citation type="submission" date="2014-05" db="EMBL/GenBank/DDBJ databases">
        <title>The genome and life-stage specific transcriptomes of Globodera pallida elucidate key aspects of plant parasitism by a cyst nematode.</title>
        <authorList>
            <person name="Cotton J.A."/>
            <person name="Lilley C.J."/>
            <person name="Jones L.M."/>
            <person name="Kikuchi T."/>
            <person name="Reid A.J."/>
            <person name="Thorpe P."/>
            <person name="Tsai I.J."/>
            <person name="Beasley H."/>
            <person name="Blok V."/>
            <person name="Cock P.J.A."/>
            <person name="Van den Akker S.E."/>
            <person name="Holroyd N."/>
            <person name="Hunt M."/>
            <person name="Mantelin S."/>
            <person name="Naghra H."/>
            <person name="Pain A."/>
            <person name="Palomares-Rius J.E."/>
            <person name="Zarowiecki M."/>
            <person name="Berriman M."/>
            <person name="Jones J.T."/>
            <person name="Urwin P.E."/>
        </authorList>
    </citation>
    <scope>NUCLEOTIDE SEQUENCE [LARGE SCALE GENOMIC DNA]</scope>
    <source>
        <strain evidence="2">Lindley</strain>
    </source>
</reference>
<evidence type="ECO:0000256" key="1">
    <source>
        <dbReference type="SAM" id="MobiDB-lite"/>
    </source>
</evidence>
<organism evidence="2 3">
    <name type="scientific">Globodera pallida</name>
    <name type="common">Potato cyst nematode worm</name>
    <name type="synonym">Heterodera pallida</name>
    <dbReference type="NCBI Taxonomy" id="36090"/>
    <lineage>
        <taxon>Eukaryota</taxon>
        <taxon>Metazoa</taxon>
        <taxon>Ecdysozoa</taxon>
        <taxon>Nematoda</taxon>
        <taxon>Chromadorea</taxon>
        <taxon>Rhabditida</taxon>
        <taxon>Tylenchina</taxon>
        <taxon>Tylenchomorpha</taxon>
        <taxon>Tylenchoidea</taxon>
        <taxon>Heteroderidae</taxon>
        <taxon>Heteroderinae</taxon>
        <taxon>Globodera</taxon>
    </lineage>
</organism>
<evidence type="ECO:0000313" key="2">
    <source>
        <dbReference type="Proteomes" id="UP000050741"/>
    </source>
</evidence>
<proteinExistence type="predicted"/>
<dbReference type="Proteomes" id="UP000050741">
    <property type="component" value="Unassembled WGS sequence"/>
</dbReference>
<protein>
    <submittedName>
        <fullName evidence="3">Microphthalmia-associated transcription factor</fullName>
    </submittedName>
</protein>
<reference evidence="3" key="2">
    <citation type="submission" date="2016-06" db="UniProtKB">
        <authorList>
            <consortium name="WormBaseParasite"/>
        </authorList>
    </citation>
    <scope>IDENTIFICATION</scope>
</reference>
<accession>A0A183CPY6</accession>
<dbReference type="WBParaSite" id="GPLIN_001494400">
    <property type="protein sequence ID" value="GPLIN_001494400"/>
    <property type="gene ID" value="GPLIN_001494400"/>
</dbReference>
<feature type="compositionally biased region" description="Basic and acidic residues" evidence="1">
    <location>
        <begin position="204"/>
        <end position="215"/>
    </location>
</feature>
<evidence type="ECO:0000313" key="3">
    <source>
        <dbReference type="WBParaSite" id="GPLIN_001494400"/>
    </source>
</evidence>
<dbReference type="AlphaFoldDB" id="A0A183CPY6"/>
<keyword evidence="2" id="KW-1185">Reference proteome</keyword>
<sequence length="215" mass="24186">MKKVMASQSLENHKGDPSVLQKLSHWPLVLRRHQHQIRQAQTVQVQPKNVAVVLALLWFQPQMLLNLKQSIHVEKQLTSNSDTSDSASEMGGPYEKPVLKASRLQHYQQQQQQKRKAARLQLLRQQSYQLAQKQSVLSFAQLSSNASGGTVTIPAQLPQAFHQQQGVQLQALKIEPQTMEEVDPEVEVVSPTSSGDRVPLSPIEDMKLEEVMDTS</sequence>
<name>A0A183CPY6_GLOPA</name>